<evidence type="ECO:0000256" key="2">
    <source>
        <dbReference type="ARBA" id="ARBA00023157"/>
    </source>
</evidence>
<organism evidence="4 5">
    <name type="scientific">Owenia fusiformis</name>
    <name type="common">Polychaete worm</name>
    <dbReference type="NCBI Taxonomy" id="6347"/>
    <lineage>
        <taxon>Eukaryota</taxon>
        <taxon>Metazoa</taxon>
        <taxon>Spiralia</taxon>
        <taxon>Lophotrochozoa</taxon>
        <taxon>Annelida</taxon>
        <taxon>Polychaeta</taxon>
        <taxon>Sedentaria</taxon>
        <taxon>Canalipalpata</taxon>
        <taxon>Sabellida</taxon>
        <taxon>Oweniida</taxon>
        <taxon>Oweniidae</taxon>
        <taxon>Owenia</taxon>
    </lineage>
</organism>
<comment type="caution">
    <text evidence="4">The sequence shown here is derived from an EMBL/GenBank/DDBJ whole genome shotgun (WGS) entry which is preliminary data.</text>
</comment>
<dbReference type="GO" id="GO:0017147">
    <property type="term" value="F:Wnt-protein binding"/>
    <property type="evidence" value="ECO:0007669"/>
    <property type="project" value="TreeGrafter"/>
</dbReference>
<keyword evidence="2 3" id="KW-1015">Disulfide bond</keyword>
<evidence type="ECO:0000256" key="1">
    <source>
        <dbReference type="ARBA" id="ARBA00022473"/>
    </source>
</evidence>
<dbReference type="InterPro" id="IPR015526">
    <property type="entry name" value="Frizzled/SFRP"/>
</dbReference>
<dbReference type="Gene3D" id="1.10.2000.10">
    <property type="entry name" value="Frizzled cysteine-rich domain"/>
    <property type="match status" value="1"/>
</dbReference>
<evidence type="ECO:0000313" key="4">
    <source>
        <dbReference type="EMBL" id="CAH1777187.1"/>
    </source>
</evidence>
<evidence type="ECO:0000256" key="3">
    <source>
        <dbReference type="PROSITE-ProRule" id="PRU00090"/>
    </source>
</evidence>
<reference evidence="4" key="1">
    <citation type="submission" date="2022-03" db="EMBL/GenBank/DDBJ databases">
        <authorList>
            <person name="Martin C."/>
        </authorList>
    </citation>
    <scope>NUCLEOTIDE SEQUENCE</scope>
</reference>
<dbReference type="Pfam" id="PF01392">
    <property type="entry name" value="Fz"/>
    <property type="match status" value="1"/>
</dbReference>
<dbReference type="SUPFAM" id="SSF63501">
    <property type="entry name" value="Frizzled cysteine-rich domain"/>
    <property type="match status" value="1"/>
</dbReference>
<evidence type="ECO:0000313" key="5">
    <source>
        <dbReference type="Proteomes" id="UP000749559"/>
    </source>
</evidence>
<accession>A0A8J1TFZ5</accession>
<dbReference type="GO" id="GO:0060070">
    <property type="term" value="P:canonical Wnt signaling pathway"/>
    <property type="evidence" value="ECO:0007669"/>
    <property type="project" value="TreeGrafter"/>
</dbReference>
<keyword evidence="5" id="KW-1185">Reference proteome</keyword>
<gene>
    <name evidence="4" type="ORF">OFUS_LOCUS4259</name>
</gene>
<dbReference type="OrthoDB" id="10267127at2759"/>
<dbReference type="GO" id="GO:0035567">
    <property type="term" value="P:non-canonical Wnt signaling pathway"/>
    <property type="evidence" value="ECO:0007669"/>
    <property type="project" value="TreeGrafter"/>
</dbReference>
<feature type="disulfide bond" evidence="3">
    <location>
        <begin position="65"/>
        <end position="89"/>
    </location>
</feature>
<keyword evidence="1" id="KW-0217">Developmental protein</keyword>
<dbReference type="PROSITE" id="PS50038">
    <property type="entry name" value="FZ"/>
    <property type="match status" value="1"/>
</dbReference>
<dbReference type="SMART" id="SM00063">
    <property type="entry name" value="FRI"/>
    <property type="match status" value="1"/>
</dbReference>
<dbReference type="Proteomes" id="UP000749559">
    <property type="component" value="Unassembled WGS sequence"/>
</dbReference>
<dbReference type="GO" id="GO:0005886">
    <property type="term" value="C:plasma membrane"/>
    <property type="evidence" value="ECO:0007669"/>
    <property type="project" value="TreeGrafter"/>
</dbReference>
<sequence length="216" mass="24235">MGYNETQMPNILNFTTQEEAGLELHQFLPLVRTECSPAIQLFLCVVYAPPCTRLITAIPPCKELCEQARKGCEELMNKFGFNWPDQLSCEHFPSKINQPVCVVGNATQSTTTESATTITTPTGITTTSAPIKVTSTLDCGKTDVSSFKWKCDSCRRKWRKKLVRSVFRKHLHKCTGCCAMEENISRSGTKCESCVKDRRGFVCFKCKKQKLNVSTT</sequence>
<dbReference type="PANTHER" id="PTHR11309">
    <property type="entry name" value="FRIZZLED"/>
    <property type="match status" value="1"/>
</dbReference>
<dbReference type="InterPro" id="IPR036790">
    <property type="entry name" value="Frizzled_dom_sf"/>
</dbReference>
<dbReference type="PANTHER" id="PTHR11309:SF47">
    <property type="entry name" value="FRIZZLED"/>
    <property type="match status" value="1"/>
</dbReference>
<name>A0A8J1TFZ5_OWEFU</name>
<dbReference type="GO" id="GO:0042813">
    <property type="term" value="F:Wnt receptor activity"/>
    <property type="evidence" value="ECO:0007669"/>
    <property type="project" value="TreeGrafter"/>
</dbReference>
<proteinExistence type="predicted"/>
<dbReference type="InterPro" id="IPR020067">
    <property type="entry name" value="Frizzled_dom"/>
</dbReference>
<comment type="caution">
    <text evidence="3">Lacks conserved residue(s) required for the propagation of feature annotation.</text>
</comment>
<dbReference type="AlphaFoldDB" id="A0A8J1TFZ5"/>
<protein>
    <submittedName>
        <fullName evidence="4">Uncharacterized protein</fullName>
    </submittedName>
</protein>
<dbReference type="EMBL" id="CAIIXF020000002">
    <property type="protein sequence ID" value="CAH1777187.1"/>
    <property type="molecule type" value="Genomic_DNA"/>
</dbReference>